<reference evidence="7" key="1">
    <citation type="journal article" date="2022" name="bioRxiv">
        <title>Sequencing and chromosome-scale assembly of the giantPleurodeles waltlgenome.</title>
        <authorList>
            <person name="Brown T."/>
            <person name="Elewa A."/>
            <person name="Iarovenko S."/>
            <person name="Subramanian E."/>
            <person name="Araus A.J."/>
            <person name="Petzold A."/>
            <person name="Susuki M."/>
            <person name="Suzuki K.-i.T."/>
            <person name="Hayashi T."/>
            <person name="Toyoda A."/>
            <person name="Oliveira C."/>
            <person name="Osipova E."/>
            <person name="Leigh N.D."/>
            <person name="Simon A."/>
            <person name="Yun M.H."/>
        </authorList>
    </citation>
    <scope>NUCLEOTIDE SEQUENCE</scope>
    <source>
        <strain evidence="7">20211129_DDA</strain>
        <tissue evidence="7">Liver</tissue>
    </source>
</reference>
<sequence>MHRLCKFATLLLYTSQKVSVWCTLFLSVFRLSRLQAMKKLQITTAQTCSRLRVALLLHWGFWGLLYLPFAVLAPEKRLDANMSICSCSLNEVVSKEDTVMSNFVVFYGSVTQYIAAVLLSLVNLKIVWILLKHRQSVFAEVVGGRPAHRPSHRTQQELRAAWVIAGLVVLFVSCTLMSAVIRHFPETFSVVTAGRVLVDMFAFSSPYIIGMGFRSFRGKLQSLYTCCCLRPTNRRLIPDIILNERM</sequence>
<evidence type="ECO:0000313" key="8">
    <source>
        <dbReference type="Proteomes" id="UP001066276"/>
    </source>
</evidence>
<proteinExistence type="predicted"/>
<comment type="subcellular location">
    <subcellularLocation>
        <location evidence="1">Membrane</location>
    </subcellularLocation>
</comment>
<keyword evidence="3 5" id="KW-1133">Transmembrane helix</keyword>
<dbReference type="InterPro" id="IPR017452">
    <property type="entry name" value="GPCR_Rhodpsn_7TM"/>
</dbReference>
<dbReference type="CDD" id="cd00637">
    <property type="entry name" value="7tm_classA_rhodopsin-like"/>
    <property type="match status" value="1"/>
</dbReference>
<feature type="transmembrane region" description="Helical" evidence="5">
    <location>
        <begin position="53"/>
        <end position="73"/>
    </location>
</feature>
<feature type="transmembrane region" description="Helical" evidence="5">
    <location>
        <begin position="110"/>
        <end position="131"/>
    </location>
</feature>
<keyword evidence="8" id="KW-1185">Reference proteome</keyword>
<evidence type="ECO:0000256" key="4">
    <source>
        <dbReference type="ARBA" id="ARBA00023136"/>
    </source>
</evidence>
<evidence type="ECO:0000259" key="6">
    <source>
        <dbReference type="PROSITE" id="PS50262"/>
    </source>
</evidence>
<dbReference type="SUPFAM" id="SSF81321">
    <property type="entry name" value="Family A G protein-coupled receptor-like"/>
    <property type="match status" value="1"/>
</dbReference>
<feature type="domain" description="G-protein coupled receptors family 1 profile" evidence="6">
    <location>
        <begin position="1"/>
        <end position="174"/>
    </location>
</feature>
<dbReference type="Pfam" id="PF00001">
    <property type="entry name" value="7tm_1"/>
    <property type="match status" value="1"/>
</dbReference>
<comment type="caution">
    <text evidence="7">The sequence shown here is derived from an EMBL/GenBank/DDBJ whole genome shotgun (WGS) entry which is preliminary data.</text>
</comment>
<organism evidence="7 8">
    <name type="scientific">Pleurodeles waltl</name>
    <name type="common">Iberian ribbed newt</name>
    <dbReference type="NCBI Taxonomy" id="8319"/>
    <lineage>
        <taxon>Eukaryota</taxon>
        <taxon>Metazoa</taxon>
        <taxon>Chordata</taxon>
        <taxon>Craniata</taxon>
        <taxon>Vertebrata</taxon>
        <taxon>Euteleostomi</taxon>
        <taxon>Amphibia</taxon>
        <taxon>Batrachia</taxon>
        <taxon>Caudata</taxon>
        <taxon>Salamandroidea</taxon>
        <taxon>Salamandridae</taxon>
        <taxon>Pleurodelinae</taxon>
        <taxon>Pleurodeles</taxon>
    </lineage>
</organism>
<dbReference type="EMBL" id="JANPWB010000001">
    <property type="protein sequence ID" value="KAJ1216726.1"/>
    <property type="molecule type" value="Genomic_DNA"/>
</dbReference>
<feature type="transmembrane region" description="Helical" evidence="5">
    <location>
        <begin position="187"/>
        <end position="209"/>
    </location>
</feature>
<name>A0AAV7WV13_PLEWA</name>
<gene>
    <name evidence="7" type="ORF">NDU88_004325</name>
</gene>
<accession>A0AAV7WV13</accession>
<evidence type="ECO:0000256" key="1">
    <source>
        <dbReference type="ARBA" id="ARBA00004370"/>
    </source>
</evidence>
<keyword evidence="2 5" id="KW-0812">Transmembrane</keyword>
<dbReference type="GO" id="GO:0004930">
    <property type="term" value="F:G protein-coupled receptor activity"/>
    <property type="evidence" value="ECO:0007669"/>
    <property type="project" value="InterPro"/>
</dbReference>
<evidence type="ECO:0000256" key="2">
    <source>
        <dbReference type="ARBA" id="ARBA00022692"/>
    </source>
</evidence>
<evidence type="ECO:0000313" key="7">
    <source>
        <dbReference type="EMBL" id="KAJ1216726.1"/>
    </source>
</evidence>
<dbReference type="Proteomes" id="UP001066276">
    <property type="component" value="Chromosome 1_1"/>
</dbReference>
<dbReference type="InterPro" id="IPR000276">
    <property type="entry name" value="GPCR_Rhodpsn"/>
</dbReference>
<dbReference type="AlphaFoldDB" id="A0AAV7WV13"/>
<evidence type="ECO:0000256" key="5">
    <source>
        <dbReference type="SAM" id="Phobius"/>
    </source>
</evidence>
<dbReference type="PROSITE" id="PS50262">
    <property type="entry name" value="G_PROTEIN_RECEP_F1_2"/>
    <property type="match status" value="1"/>
</dbReference>
<evidence type="ECO:0000256" key="3">
    <source>
        <dbReference type="ARBA" id="ARBA00022989"/>
    </source>
</evidence>
<dbReference type="GO" id="GO:0016020">
    <property type="term" value="C:membrane"/>
    <property type="evidence" value="ECO:0007669"/>
    <property type="project" value="UniProtKB-SubCell"/>
</dbReference>
<feature type="transmembrane region" description="Helical" evidence="5">
    <location>
        <begin position="160"/>
        <end position="181"/>
    </location>
</feature>
<keyword evidence="4 5" id="KW-0472">Membrane</keyword>
<protein>
    <recommendedName>
        <fullName evidence="6">G-protein coupled receptors family 1 profile domain-containing protein</fullName>
    </recommendedName>
</protein>
<feature type="transmembrane region" description="Helical" evidence="5">
    <location>
        <begin position="12"/>
        <end position="32"/>
    </location>
</feature>
<dbReference type="Gene3D" id="1.20.1070.10">
    <property type="entry name" value="Rhodopsin 7-helix transmembrane proteins"/>
    <property type="match status" value="1"/>
</dbReference>